<dbReference type="Pfam" id="PF01529">
    <property type="entry name" value="DHHC"/>
    <property type="match status" value="1"/>
</dbReference>
<comment type="similarity">
    <text evidence="10">Belongs to the DHHC palmitoyltransferase family.</text>
</comment>
<dbReference type="EMBL" id="KV453912">
    <property type="protein sequence ID" value="ODV79359.1"/>
    <property type="molecule type" value="Genomic_DNA"/>
</dbReference>
<organism evidence="13 14">
    <name type="scientific">Suhomyces tanzawaensis NRRL Y-17324</name>
    <dbReference type="NCBI Taxonomy" id="984487"/>
    <lineage>
        <taxon>Eukaryota</taxon>
        <taxon>Fungi</taxon>
        <taxon>Dikarya</taxon>
        <taxon>Ascomycota</taxon>
        <taxon>Saccharomycotina</taxon>
        <taxon>Pichiomycetes</taxon>
        <taxon>Debaryomycetaceae</taxon>
        <taxon>Suhomyces</taxon>
    </lineage>
</organism>
<keyword evidence="3 10" id="KW-0812">Transmembrane</keyword>
<evidence type="ECO:0000256" key="3">
    <source>
        <dbReference type="ARBA" id="ARBA00022692"/>
    </source>
</evidence>
<dbReference type="Proteomes" id="UP000094285">
    <property type="component" value="Unassembled WGS sequence"/>
</dbReference>
<proteinExistence type="inferred from homology"/>
<feature type="domain" description="Palmitoyltransferase DHHC" evidence="12">
    <location>
        <begin position="167"/>
        <end position="287"/>
    </location>
</feature>
<keyword evidence="6" id="KW-0564">Palmitate</keyword>
<dbReference type="GO" id="GO:0019706">
    <property type="term" value="F:protein-cysteine S-palmitoyltransferase activity"/>
    <property type="evidence" value="ECO:0007669"/>
    <property type="project" value="UniProtKB-EC"/>
</dbReference>
<comment type="domain">
    <text evidence="10">The DHHC domain is required for palmitoyltransferase activity.</text>
</comment>
<dbReference type="AlphaFoldDB" id="A0A1E4SIN1"/>
<dbReference type="InterPro" id="IPR039859">
    <property type="entry name" value="PFA4/ZDH16/20/ERF2-like"/>
</dbReference>
<dbReference type="STRING" id="984487.A0A1E4SIN1"/>
<keyword evidence="7" id="KW-0449">Lipoprotein</keyword>
<sequence length="385" mass="43817">MASRMESFCCLLASLFPKVFCIGVVTWALFVLLLLITPDMADAYGSAITYTLVVLELVLYTLIIYSYFLVIRVGPGSPLDYPELRIRNIQSLRPQNVTKITSTVDGEGRHEDTEGPMDESLLDPSHESPYDDPSVPFLSNTDELVAPESPPTEFMTVHSKRGGGVVFCTKCLVWKPDRTHHCSSSGKCILRMDHYCPWFTTCIGYFNHKFFVQFLVYVSIYSGLLFGASLAVLWRFFTGEVYKTGQFLSINVVVLFVLAAAFGGATAVFAGFLVYLVLRNKTTLELHEANWDKGFQYEFNKNEKVGNIYDLGWKRNWTSIMGETWAHWLLPVAATSRSIHAKNNGINFDVDEEMYERFCQQSQLQSQLNQQLQEYGQRRRDARQN</sequence>
<feature type="transmembrane region" description="Helical" evidence="10">
    <location>
        <begin position="214"/>
        <end position="237"/>
    </location>
</feature>
<evidence type="ECO:0000259" key="12">
    <source>
        <dbReference type="Pfam" id="PF01529"/>
    </source>
</evidence>
<evidence type="ECO:0000256" key="8">
    <source>
        <dbReference type="ARBA" id="ARBA00023315"/>
    </source>
</evidence>
<dbReference type="PROSITE" id="PS50216">
    <property type="entry name" value="DHHC"/>
    <property type="match status" value="1"/>
</dbReference>
<evidence type="ECO:0000256" key="9">
    <source>
        <dbReference type="ARBA" id="ARBA00048048"/>
    </source>
</evidence>
<dbReference type="PANTHER" id="PTHR12246">
    <property type="entry name" value="PALMITOYLTRANSFERASE ZDHHC16"/>
    <property type="match status" value="1"/>
</dbReference>
<gene>
    <name evidence="13" type="ORF">CANTADRAFT_26317</name>
</gene>
<evidence type="ECO:0000256" key="6">
    <source>
        <dbReference type="ARBA" id="ARBA00023139"/>
    </source>
</evidence>
<evidence type="ECO:0000313" key="14">
    <source>
        <dbReference type="Proteomes" id="UP000094285"/>
    </source>
</evidence>
<reference evidence="14" key="1">
    <citation type="submission" date="2016-05" db="EMBL/GenBank/DDBJ databases">
        <title>Comparative genomics of biotechnologically important yeasts.</title>
        <authorList>
            <consortium name="DOE Joint Genome Institute"/>
            <person name="Riley R."/>
            <person name="Haridas S."/>
            <person name="Wolfe K.H."/>
            <person name="Lopes M.R."/>
            <person name="Hittinger C.T."/>
            <person name="Goker M."/>
            <person name="Salamov A."/>
            <person name="Wisecaver J."/>
            <person name="Long T.M."/>
            <person name="Aerts A.L."/>
            <person name="Barry K."/>
            <person name="Choi C."/>
            <person name="Clum A."/>
            <person name="Coughlan A.Y."/>
            <person name="Deshpande S."/>
            <person name="Douglass A.P."/>
            <person name="Hanson S.J."/>
            <person name="Klenk H.-P."/>
            <person name="Labutti K."/>
            <person name="Lapidus A."/>
            <person name="Lindquist E."/>
            <person name="Lipzen A."/>
            <person name="Meier-Kolthoff J.P."/>
            <person name="Ohm R.A."/>
            <person name="Otillar R.P."/>
            <person name="Pangilinan J."/>
            <person name="Peng Y."/>
            <person name="Rokas A."/>
            <person name="Rosa C.A."/>
            <person name="Scheuner C."/>
            <person name="Sibirny A.A."/>
            <person name="Slot J.C."/>
            <person name="Stielow J.B."/>
            <person name="Sun H."/>
            <person name="Kurtzman C.P."/>
            <person name="Blackwell M."/>
            <person name="Grigoriev I.V."/>
            <person name="Jeffries T.W."/>
        </authorList>
    </citation>
    <scope>NUCLEOTIDE SEQUENCE [LARGE SCALE GENOMIC DNA]</scope>
    <source>
        <strain evidence="14">NRRL Y-17324</strain>
    </source>
</reference>
<dbReference type="RefSeq" id="XP_020064481.1">
    <property type="nucleotide sequence ID" value="XM_020207730.1"/>
</dbReference>
<dbReference type="GeneID" id="30981867"/>
<evidence type="ECO:0000313" key="13">
    <source>
        <dbReference type="EMBL" id="ODV79359.1"/>
    </source>
</evidence>
<evidence type="ECO:0000256" key="4">
    <source>
        <dbReference type="ARBA" id="ARBA00022989"/>
    </source>
</evidence>
<feature type="transmembrane region" description="Helical" evidence="10">
    <location>
        <begin position="48"/>
        <end position="70"/>
    </location>
</feature>
<keyword evidence="4 10" id="KW-1133">Transmembrane helix</keyword>
<evidence type="ECO:0000256" key="5">
    <source>
        <dbReference type="ARBA" id="ARBA00023136"/>
    </source>
</evidence>
<name>A0A1E4SIN1_9ASCO</name>
<keyword evidence="8 10" id="KW-0012">Acyltransferase</keyword>
<feature type="transmembrane region" description="Helical" evidence="10">
    <location>
        <begin position="249"/>
        <end position="278"/>
    </location>
</feature>
<dbReference type="OrthoDB" id="302728at2759"/>
<comment type="subcellular location">
    <subcellularLocation>
        <location evidence="1">Membrane</location>
        <topology evidence="1">Multi-pass membrane protein</topology>
    </subcellularLocation>
</comment>
<evidence type="ECO:0000256" key="2">
    <source>
        <dbReference type="ARBA" id="ARBA00022679"/>
    </source>
</evidence>
<dbReference type="GO" id="GO:0016020">
    <property type="term" value="C:membrane"/>
    <property type="evidence" value="ECO:0007669"/>
    <property type="project" value="UniProtKB-SubCell"/>
</dbReference>
<evidence type="ECO:0000256" key="1">
    <source>
        <dbReference type="ARBA" id="ARBA00004141"/>
    </source>
</evidence>
<keyword evidence="14" id="KW-1185">Reference proteome</keyword>
<evidence type="ECO:0000256" key="7">
    <source>
        <dbReference type="ARBA" id="ARBA00023288"/>
    </source>
</evidence>
<protein>
    <recommendedName>
        <fullName evidence="10">Palmitoyltransferase</fullName>
        <ecNumber evidence="10">2.3.1.225</ecNumber>
    </recommendedName>
</protein>
<feature type="transmembrane region" description="Helical" evidence="10">
    <location>
        <begin position="12"/>
        <end position="36"/>
    </location>
</feature>
<feature type="region of interest" description="Disordered" evidence="11">
    <location>
        <begin position="102"/>
        <end position="131"/>
    </location>
</feature>
<comment type="catalytic activity">
    <reaction evidence="9 10">
        <text>L-cysteinyl-[protein] + hexadecanoyl-CoA = S-hexadecanoyl-L-cysteinyl-[protein] + CoA</text>
        <dbReference type="Rhea" id="RHEA:36683"/>
        <dbReference type="Rhea" id="RHEA-COMP:10131"/>
        <dbReference type="Rhea" id="RHEA-COMP:11032"/>
        <dbReference type="ChEBI" id="CHEBI:29950"/>
        <dbReference type="ChEBI" id="CHEBI:57287"/>
        <dbReference type="ChEBI" id="CHEBI:57379"/>
        <dbReference type="ChEBI" id="CHEBI:74151"/>
        <dbReference type="EC" id="2.3.1.225"/>
    </reaction>
</comment>
<evidence type="ECO:0000256" key="10">
    <source>
        <dbReference type="RuleBase" id="RU079119"/>
    </source>
</evidence>
<keyword evidence="2 10" id="KW-0808">Transferase</keyword>
<evidence type="ECO:0000256" key="11">
    <source>
        <dbReference type="SAM" id="MobiDB-lite"/>
    </source>
</evidence>
<keyword evidence="5 10" id="KW-0472">Membrane</keyword>
<accession>A0A1E4SIN1</accession>
<dbReference type="EC" id="2.3.1.225" evidence="10"/>
<dbReference type="InterPro" id="IPR001594">
    <property type="entry name" value="Palmitoyltrfase_DHHC"/>
</dbReference>